<keyword evidence="2" id="KW-1185">Reference proteome</keyword>
<proteinExistence type="predicted"/>
<name>A0ABY0QTT3_9FLAO</name>
<evidence type="ECO:0000313" key="2">
    <source>
        <dbReference type="Proteomes" id="UP000199242"/>
    </source>
</evidence>
<sequence>MINSYNKKIILTFLFLIGLGIHAQSYKSIKPVKGEIVFREISKITDRKMFEKSLHLTGEKLKQNLTKSFQKDEEYSGREKEIEEWCNASAEAMKLIYIEDSTQIHSYNFEDNLQSFSSHVILTVVENKKETKKIKGYQCYKVVYEYKEDEKSNDEDFMDFAGNVTYKREMWVTDEIQCLYHPVVFEKSILEKYYPLEIKETDNTIHGFVTKYILQSINLQ</sequence>
<evidence type="ECO:0008006" key="3">
    <source>
        <dbReference type="Google" id="ProtNLM"/>
    </source>
</evidence>
<protein>
    <recommendedName>
        <fullName evidence="3">GLPGLI family protein</fullName>
    </recommendedName>
</protein>
<reference evidence="1 2" key="1">
    <citation type="submission" date="2016-10" db="EMBL/GenBank/DDBJ databases">
        <authorList>
            <person name="Varghese N."/>
            <person name="Submissions S."/>
        </authorList>
    </citation>
    <scope>NUCLEOTIDE SEQUENCE [LARGE SCALE GENOMIC DNA]</scope>
    <source>
        <strain evidence="1 2">CGMCC 1.10941</strain>
    </source>
</reference>
<comment type="caution">
    <text evidence="1">The sequence shown here is derived from an EMBL/GenBank/DDBJ whole genome shotgun (WGS) entry which is preliminary data.</text>
</comment>
<dbReference type="Proteomes" id="UP000199242">
    <property type="component" value="Unassembled WGS sequence"/>
</dbReference>
<evidence type="ECO:0000313" key="1">
    <source>
        <dbReference type="EMBL" id="SDL89352.1"/>
    </source>
</evidence>
<accession>A0ABY0QTT3</accession>
<dbReference type="RefSeq" id="WP_089743805.1">
    <property type="nucleotide sequence ID" value="NZ_FNHD01000008.1"/>
</dbReference>
<dbReference type="EMBL" id="FNHD01000008">
    <property type="protein sequence ID" value="SDL89352.1"/>
    <property type="molecule type" value="Genomic_DNA"/>
</dbReference>
<gene>
    <name evidence="1" type="ORF">SAMN05216273_10860</name>
</gene>
<organism evidence="1 2">
    <name type="scientific">Chryseobacterium taihuense</name>
    <dbReference type="NCBI Taxonomy" id="1141221"/>
    <lineage>
        <taxon>Bacteria</taxon>
        <taxon>Pseudomonadati</taxon>
        <taxon>Bacteroidota</taxon>
        <taxon>Flavobacteriia</taxon>
        <taxon>Flavobacteriales</taxon>
        <taxon>Weeksellaceae</taxon>
        <taxon>Chryseobacterium group</taxon>
        <taxon>Chryseobacterium</taxon>
    </lineage>
</organism>